<dbReference type="EMBL" id="CP073347">
    <property type="protein sequence ID" value="UTW12550.1"/>
    <property type="molecule type" value="Genomic_DNA"/>
</dbReference>
<feature type="chain" id="PRO_5046132677" description="Adhesin" evidence="1">
    <location>
        <begin position="22"/>
        <end position="201"/>
    </location>
</feature>
<name>A0ABY5HJT5_9GAMM</name>
<organism evidence="2 3">
    <name type="scientific">Marinobacterium rhizophilum</name>
    <dbReference type="NCBI Taxonomy" id="420402"/>
    <lineage>
        <taxon>Bacteria</taxon>
        <taxon>Pseudomonadati</taxon>
        <taxon>Pseudomonadota</taxon>
        <taxon>Gammaproteobacteria</taxon>
        <taxon>Oceanospirillales</taxon>
        <taxon>Oceanospirillaceae</taxon>
        <taxon>Marinobacterium</taxon>
    </lineage>
</organism>
<accession>A0ABY5HJT5</accession>
<feature type="signal peptide" evidence="1">
    <location>
        <begin position="1"/>
        <end position="21"/>
    </location>
</feature>
<dbReference type="Proteomes" id="UP001058461">
    <property type="component" value="Chromosome"/>
</dbReference>
<protein>
    <recommendedName>
        <fullName evidence="4">Adhesin</fullName>
    </recommendedName>
</protein>
<evidence type="ECO:0000256" key="1">
    <source>
        <dbReference type="SAM" id="SignalP"/>
    </source>
</evidence>
<gene>
    <name evidence="2" type="ORF">KDW95_02370</name>
</gene>
<reference evidence="2" key="1">
    <citation type="submission" date="2021-04" db="EMBL/GenBank/DDBJ databases">
        <title>Oceanospirillales bacteria with DddD are important DMSP degraders in coastal seawater.</title>
        <authorList>
            <person name="Liu J."/>
        </authorList>
    </citation>
    <scope>NUCLEOTIDE SEQUENCE</scope>
    <source>
        <strain evidence="2">D13-1</strain>
    </source>
</reference>
<keyword evidence="1" id="KW-0732">Signal</keyword>
<evidence type="ECO:0000313" key="3">
    <source>
        <dbReference type="Proteomes" id="UP001058461"/>
    </source>
</evidence>
<evidence type="ECO:0000313" key="2">
    <source>
        <dbReference type="EMBL" id="UTW12550.1"/>
    </source>
</evidence>
<dbReference type="RefSeq" id="WP_255854644.1">
    <property type="nucleotide sequence ID" value="NZ_CP073347.1"/>
</dbReference>
<evidence type="ECO:0008006" key="4">
    <source>
        <dbReference type="Google" id="ProtNLM"/>
    </source>
</evidence>
<proteinExistence type="predicted"/>
<keyword evidence="3" id="KW-1185">Reference proteome</keyword>
<sequence>MNRLRNLVYGTAALIALQAGADPVLDNHSDISGKAARGQSGRMAINMAAGDGNAQLNAAALAISTGLGTHALLDLRQKVDISGADPTHNSVSAISDSAFSHSSGTLSINQVSGLGNAQINSIAIGFGLDGKAVTDTQLSSSVTGYSAGLAPDDAGHREVRIEDEAFKGSSGLVQVNQLAGTANATANSFQLRINLGVKSEQ</sequence>